<sequence length="237" mass="27040">MNIFCLLYILCVTDVFSYILTGLNSHARNGRVWMSWGYPIFDDGPRRKRRRKVDQAFERGPMRINTPLIYQYANRLAQNTYHVPGYGILPYIQEEGLGASEDVYTSPETACGGIDIDEEEFEKIKSVYKIFNDNGCGVLKIIGAKSQHFAFLYSGPIKEKHGIKCYLRFLINRVYPGSKVTVLTDLSSEESIISKGVDDKLFGKQKRMMITGRDYYESHDDGLPSDTGPIKKFDMLT</sequence>
<feature type="chain" id="PRO_5003952499" description="Signal peptide containing protein" evidence="1">
    <location>
        <begin position="18"/>
        <end position="237"/>
    </location>
</feature>
<dbReference type="GeneID" id="15807540"/>
<keyword evidence="3" id="KW-1185">Reference proteome</keyword>
<protein>
    <recommendedName>
        <fullName evidence="4">Signal peptide containing protein</fullName>
    </recommendedName>
</protein>
<organism evidence="2 3">
    <name type="scientific">Theileria equi strain WA</name>
    <dbReference type="NCBI Taxonomy" id="1537102"/>
    <lineage>
        <taxon>Eukaryota</taxon>
        <taxon>Sar</taxon>
        <taxon>Alveolata</taxon>
        <taxon>Apicomplexa</taxon>
        <taxon>Aconoidasida</taxon>
        <taxon>Piroplasmida</taxon>
        <taxon>Theileriidae</taxon>
        <taxon>Theileria</taxon>
    </lineage>
</organism>
<feature type="signal peptide" evidence="1">
    <location>
        <begin position="1"/>
        <end position="17"/>
    </location>
</feature>
<evidence type="ECO:0000256" key="1">
    <source>
        <dbReference type="SAM" id="SignalP"/>
    </source>
</evidence>
<evidence type="ECO:0000313" key="2">
    <source>
        <dbReference type="EMBL" id="EKX74092.1"/>
    </source>
</evidence>
<accession>L1LF76</accession>
<dbReference type="VEuPathDB" id="PiroplasmaDB:BEWA_041300"/>
<dbReference type="RefSeq" id="XP_004833544.1">
    <property type="nucleotide sequence ID" value="XM_004833487.1"/>
</dbReference>
<comment type="caution">
    <text evidence="2">The sequence shown here is derived from an EMBL/GenBank/DDBJ whole genome shotgun (WGS) entry which is preliminary data.</text>
</comment>
<dbReference type="EMBL" id="ACOU01000002">
    <property type="protein sequence ID" value="EKX74092.1"/>
    <property type="molecule type" value="Genomic_DNA"/>
</dbReference>
<dbReference type="OrthoDB" id="332524at2759"/>
<dbReference type="AlphaFoldDB" id="L1LF76"/>
<dbReference type="KEGG" id="beq:BEWA_041300"/>
<gene>
    <name evidence="2" type="ORF">BEWA_041300</name>
</gene>
<name>L1LF76_THEEQ</name>
<dbReference type="eggNOG" id="ENOG502QZG6">
    <property type="taxonomic scope" value="Eukaryota"/>
</dbReference>
<proteinExistence type="predicted"/>
<evidence type="ECO:0000313" key="3">
    <source>
        <dbReference type="Proteomes" id="UP000031512"/>
    </source>
</evidence>
<evidence type="ECO:0008006" key="4">
    <source>
        <dbReference type="Google" id="ProtNLM"/>
    </source>
</evidence>
<dbReference type="Proteomes" id="UP000031512">
    <property type="component" value="Unassembled WGS sequence"/>
</dbReference>
<keyword evidence="1" id="KW-0732">Signal</keyword>
<reference evidence="2 3" key="1">
    <citation type="journal article" date="2012" name="BMC Genomics">
        <title>Comparative genomic analysis and phylogenetic position of Theileria equi.</title>
        <authorList>
            <person name="Kappmeyer L.S."/>
            <person name="Thiagarajan M."/>
            <person name="Herndon D.R."/>
            <person name="Ramsay J.D."/>
            <person name="Caler E."/>
            <person name="Djikeng A."/>
            <person name="Gillespie J.J."/>
            <person name="Lau A.O."/>
            <person name="Roalson E.H."/>
            <person name="Silva J.C."/>
            <person name="Silva M.G."/>
            <person name="Suarez C.E."/>
            <person name="Ueti M.W."/>
            <person name="Nene V.M."/>
            <person name="Mealey R.H."/>
            <person name="Knowles D.P."/>
            <person name="Brayton K.A."/>
        </authorList>
    </citation>
    <scope>NUCLEOTIDE SEQUENCE [LARGE SCALE GENOMIC DNA]</scope>
    <source>
        <strain evidence="2 3">WA</strain>
    </source>
</reference>